<organism evidence="2 3">
    <name type="scientific">Ignicoccus pacificus DSM 13166</name>
    <dbReference type="NCBI Taxonomy" id="940294"/>
    <lineage>
        <taxon>Archaea</taxon>
        <taxon>Thermoproteota</taxon>
        <taxon>Thermoprotei</taxon>
        <taxon>Desulfurococcales</taxon>
        <taxon>Desulfurococcaceae</taxon>
        <taxon>Ignicoccus</taxon>
    </lineage>
</organism>
<dbReference type="SUPFAM" id="SSF54909">
    <property type="entry name" value="Dimeric alpha+beta barrel"/>
    <property type="match status" value="1"/>
</dbReference>
<evidence type="ECO:0000259" key="1">
    <source>
        <dbReference type="PROSITE" id="PS51725"/>
    </source>
</evidence>
<dbReference type="Pfam" id="PF03992">
    <property type="entry name" value="ABM"/>
    <property type="match status" value="1"/>
</dbReference>
<keyword evidence="3" id="KW-1185">Reference proteome</keyword>
<dbReference type="InterPro" id="IPR011008">
    <property type="entry name" value="Dimeric_a/b-barrel"/>
</dbReference>
<protein>
    <submittedName>
        <fullName evidence="2">Antibiotic biosynthesis monooxygenase</fullName>
    </submittedName>
</protein>
<dbReference type="AlphaFoldDB" id="A0A977PKD6"/>
<accession>A0A977PKD6</accession>
<name>A0A977PKD6_9CREN</name>
<keyword evidence="2" id="KW-0503">Monooxygenase</keyword>
<dbReference type="PROSITE" id="PS51725">
    <property type="entry name" value="ABM"/>
    <property type="match status" value="1"/>
</dbReference>
<dbReference type="Proteomes" id="UP001063698">
    <property type="component" value="Chromosome"/>
</dbReference>
<dbReference type="InterPro" id="IPR007138">
    <property type="entry name" value="ABM_dom"/>
</dbReference>
<dbReference type="KEGG" id="ipc:IPA_02720"/>
<dbReference type="EMBL" id="CP006868">
    <property type="protein sequence ID" value="UXD21314.1"/>
    <property type="molecule type" value="Genomic_DNA"/>
</dbReference>
<proteinExistence type="predicted"/>
<gene>
    <name evidence="2" type="ORF">IPA_02720</name>
</gene>
<dbReference type="GO" id="GO:0004497">
    <property type="term" value="F:monooxygenase activity"/>
    <property type="evidence" value="ECO:0007669"/>
    <property type="project" value="UniProtKB-KW"/>
</dbReference>
<evidence type="ECO:0000313" key="3">
    <source>
        <dbReference type="Proteomes" id="UP001063698"/>
    </source>
</evidence>
<keyword evidence="2" id="KW-0560">Oxidoreductase</keyword>
<evidence type="ECO:0000313" key="2">
    <source>
        <dbReference type="EMBL" id="UXD21314.1"/>
    </source>
</evidence>
<feature type="domain" description="ABM" evidence="1">
    <location>
        <begin position="15"/>
        <end position="106"/>
    </location>
</feature>
<sequence length="114" mass="13671">MFDYLAYNELRGMVVVRIWEGRVPKEKADEYGKFLIERAVPDYKSVPGNLGVYILKREEGNAVKFMIITLWQDIDSIKVFAGEDYEKTKYYPEDEDFLLEFPEKVRHYELLYRE</sequence>
<reference evidence="2" key="1">
    <citation type="submission" date="2013-11" db="EMBL/GenBank/DDBJ databases">
        <title>Comparative genomics of Ignicoccus.</title>
        <authorList>
            <person name="Podar M."/>
        </authorList>
    </citation>
    <scope>NUCLEOTIDE SEQUENCE</scope>
    <source>
        <strain evidence="2">DSM 13166</strain>
    </source>
</reference>